<dbReference type="Proteomes" id="UP001597215">
    <property type="component" value="Unassembled WGS sequence"/>
</dbReference>
<sequence>MKPLLTSIALATSLLAVPVSAKEKPPVFVEAKPVKDSKTAVTINPAKAYVYVRTSNAMPLHLVRIPSADDQTAYEKLKAAAFVEAREDYETALKKYERDLALSKQSSGVKKPKKPVEPTEANFQFLSFGQLANFTVGTFNRFQSKGGSSYLHEVTPGTYRIYGQVDPLLGFGVCYCMGSVTFEANAGQVTDLGSVGPDPANSEPPEKGDSSSPRFAANAFAWTPVDGETAIDPRLAALTRVPADFRAAGKTPNYMGIAISRIPAISGVIGYERDKIVDLKAQSGTALAEAASQ</sequence>
<evidence type="ECO:0000256" key="3">
    <source>
        <dbReference type="SAM" id="SignalP"/>
    </source>
</evidence>
<gene>
    <name evidence="4" type="ORF">ACFSAG_05925</name>
</gene>
<keyword evidence="3" id="KW-0732">Signal</keyword>
<protein>
    <submittedName>
        <fullName evidence="4">Uncharacterized protein</fullName>
    </submittedName>
</protein>
<evidence type="ECO:0000313" key="4">
    <source>
        <dbReference type="EMBL" id="MFD1766376.1"/>
    </source>
</evidence>
<dbReference type="EMBL" id="JBHUEL010000004">
    <property type="protein sequence ID" value="MFD1766376.1"/>
    <property type="molecule type" value="Genomic_DNA"/>
</dbReference>
<reference evidence="5" key="1">
    <citation type="journal article" date="2019" name="Int. J. Syst. Evol. Microbiol.">
        <title>The Global Catalogue of Microorganisms (GCM) 10K type strain sequencing project: providing services to taxonomists for standard genome sequencing and annotation.</title>
        <authorList>
            <consortium name="The Broad Institute Genomics Platform"/>
            <consortium name="The Broad Institute Genome Sequencing Center for Infectious Disease"/>
            <person name="Wu L."/>
            <person name="Ma J."/>
        </authorList>
    </citation>
    <scope>NUCLEOTIDE SEQUENCE [LARGE SCALE GENOMIC DNA]</scope>
    <source>
        <strain evidence="5">CGMCC 1.12449</strain>
    </source>
</reference>
<accession>A0ABW4MDZ8</accession>
<name>A0ABW4MDZ8_9SPHN</name>
<evidence type="ECO:0000313" key="5">
    <source>
        <dbReference type="Proteomes" id="UP001597215"/>
    </source>
</evidence>
<keyword evidence="1" id="KW-0175">Coiled coil</keyword>
<proteinExistence type="predicted"/>
<feature type="coiled-coil region" evidence="1">
    <location>
        <begin position="79"/>
        <end position="106"/>
    </location>
</feature>
<keyword evidence="5" id="KW-1185">Reference proteome</keyword>
<feature type="chain" id="PRO_5047462692" evidence="3">
    <location>
        <begin position="22"/>
        <end position="293"/>
    </location>
</feature>
<evidence type="ECO:0000256" key="2">
    <source>
        <dbReference type="SAM" id="MobiDB-lite"/>
    </source>
</evidence>
<evidence type="ECO:0000256" key="1">
    <source>
        <dbReference type="SAM" id="Coils"/>
    </source>
</evidence>
<dbReference type="RefSeq" id="WP_381512413.1">
    <property type="nucleotide sequence ID" value="NZ_JBHUEL010000004.1"/>
</dbReference>
<feature type="region of interest" description="Disordered" evidence="2">
    <location>
        <begin position="193"/>
        <end position="213"/>
    </location>
</feature>
<comment type="caution">
    <text evidence="4">The sequence shown here is derived from an EMBL/GenBank/DDBJ whole genome shotgun (WGS) entry which is preliminary data.</text>
</comment>
<feature type="signal peptide" evidence="3">
    <location>
        <begin position="1"/>
        <end position="21"/>
    </location>
</feature>
<organism evidence="4 5">
    <name type="scientific">Sphingorhabdus buctiana</name>
    <dbReference type="NCBI Taxonomy" id="1508805"/>
    <lineage>
        <taxon>Bacteria</taxon>
        <taxon>Pseudomonadati</taxon>
        <taxon>Pseudomonadota</taxon>
        <taxon>Alphaproteobacteria</taxon>
        <taxon>Sphingomonadales</taxon>
        <taxon>Sphingomonadaceae</taxon>
        <taxon>Sphingorhabdus</taxon>
    </lineage>
</organism>